<dbReference type="PANTHER" id="PTHR48035:SF4">
    <property type="entry name" value="RRM DOMAIN-CONTAINING PROTEIN"/>
    <property type="match status" value="1"/>
</dbReference>
<feature type="region of interest" description="Disordered" evidence="2">
    <location>
        <begin position="304"/>
        <end position="362"/>
    </location>
</feature>
<gene>
    <name evidence="4" type="ORF">OLC1_LOCUS15858</name>
</gene>
<dbReference type="InterPro" id="IPR000504">
    <property type="entry name" value="RRM_dom"/>
</dbReference>
<dbReference type="PANTHER" id="PTHR48035">
    <property type="entry name" value="HETEROGENEOUS NUCLEAR RIBONUCLEOPROTEIN 1"/>
    <property type="match status" value="1"/>
</dbReference>
<name>A0AAV1DKX3_OLDCO</name>
<sequence length="362" mass="38867">MDSSVPDEGKLFVGGIAWDTQEAALRDYFNQFGEVTRAVEVKRALSKERQQSSGSGDYNVNGSNSVGRQDYIRTKKIFVGGLPPSLTKDEFMEYFLSFGEITDAIIMYDRATGRSRGFGFITFDSEDAVDRVLNRNFHELNSKNVEVKRALPKEVSSGLGTRGRSSNSFGSYSTSTNAFNAQMESRGFLPLQPATGGYPSYPPFGSLSYGFPLANSVSIYGGPGAYATNDGSALGFGEQSANSTGYVSNAGLLKTPWASQPQAYGALGYGLNPNYGVSFPWSNPFINATVSQFPRGSMPIVGSSISDGSEGSYADSGRSRTINKNRRGSVKSNGSHNANEVVHHQGGGDGTKERLYNNSNSS</sequence>
<dbReference type="Gene3D" id="3.30.70.330">
    <property type="match status" value="2"/>
</dbReference>
<dbReference type="PROSITE" id="PS50102">
    <property type="entry name" value="RRM"/>
    <property type="match status" value="1"/>
</dbReference>
<dbReference type="Pfam" id="PF00076">
    <property type="entry name" value="RRM_1"/>
    <property type="match status" value="2"/>
</dbReference>
<dbReference type="Proteomes" id="UP001161247">
    <property type="component" value="Chromosome 5"/>
</dbReference>
<accession>A0AAV1DKX3</accession>
<dbReference type="SMART" id="SM00360">
    <property type="entry name" value="RRM"/>
    <property type="match status" value="2"/>
</dbReference>
<proteinExistence type="predicted"/>
<dbReference type="SUPFAM" id="SSF54928">
    <property type="entry name" value="RNA-binding domain, RBD"/>
    <property type="match status" value="2"/>
</dbReference>
<dbReference type="InterPro" id="IPR035979">
    <property type="entry name" value="RBD_domain_sf"/>
</dbReference>
<dbReference type="EMBL" id="OX459122">
    <property type="protein sequence ID" value="CAI9107574.1"/>
    <property type="molecule type" value="Genomic_DNA"/>
</dbReference>
<dbReference type="InterPro" id="IPR053260">
    <property type="entry name" value="hnRNP"/>
</dbReference>
<organism evidence="4 5">
    <name type="scientific">Oldenlandia corymbosa var. corymbosa</name>
    <dbReference type="NCBI Taxonomy" id="529605"/>
    <lineage>
        <taxon>Eukaryota</taxon>
        <taxon>Viridiplantae</taxon>
        <taxon>Streptophyta</taxon>
        <taxon>Embryophyta</taxon>
        <taxon>Tracheophyta</taxon>
        <taxon>Spermatophyta</taxon>
        <taxon>Magnoliopsida</taxon>
        <taxon>eudicotyledons</taxon>
        <taxon>Gunneridae</taxon>
        <taxon>Pentapetalae</taxon>
        <taxon>asterids</taxon>
        <taxon>lamiids</taxon>
        <taxon>Gentianales</taxon>
        <taxon>Rubiaceae</taxon>
        <taxon>Rubioideae</taxon>
        <taxon>Spermacoceae</taxon>
        <taxon>Hedyotis-Oldenlandia complex</taxon>
        <taxon>Oldenlandia</taxon>
    </lineage>
</organism>
<keyword evidence="1" id="KW-0694">RNA-binding</keyword>
<reference evidence="4" key="1">
    <citation type="submission" date="2023-03" db="EMBL/GenBank/DDBJ databases">
        <authorList>
            <person name="Julca I."/>
        </authorList>
    </citation>
    <scope>NUCLEOTIDE SEQUENCE</scope>
</reference>
<dbReference type="GO" id="GO:0003723">
    <property type="term" value="F:RNA binding"/>
    <property type="evidence" value="ECO:0007669"/>
    <property type="project" value="UniProtKB-UniRule"/>
</dbReference>
<evidence type="ECO:0000259" key="3">
    <source>
        <dbReference type="PROSITE" id="PS50102"/>
    </source>
</evidence>
<dbReference type="CDD" id="cd12330">
    <property type="entry name" value="RRM2_Hrp1p"/>
    <property type="match status" value="1"/>
</dbReference>
<feature type="domain" description="RRM" evidence="3">
    <location>
        <begin position="75"/>
        <end position="152"/>
    </location>
</feature>
<protein>
    <submittedName>
        <fullName evidence="4">OLC1v1006958C1</fullName>
    </submittedName>
</protein>
<dbReference type="InterPro" id="IPR012677">
    <property type="entry name" value="Nucleotide-bd_a/b_plait_sf"/>
</dbReference>
<keyword evidence="5" id="KW-1185">Reference proteome</keyword>
<evidence type="ECO:0000313" key="4">
    <source>
        <dbReference type="EMBL" id="CAI9107574.1"/>
    </source>
</evidence>
<evidence type="ECO:0000256" key="2">
    <source>
        <dbReference type="SAM" id="MobiDB-lite"/>
    </source>
</evidence>
<evidence type="ECO:0000313" key="5">
    <source>
        <dbReference type="Proteomes" id="UP001161247"/>
    </source>
</evidence>
<evidence type="ECO:0000256" key="1">
    <source>
        <dbReference type="PROSITE-ProRule" id="PRU00176"/>
    </source>
</evidence>
<dbReference type="AlphaFoldDB" id="A0AAV1DKX3"/>